<proteinExistence type="predicted"/>
<sequence>MRSGVQKRMASASDQSSSPVFGSVEPPALADGEAEGSPVPFGVEGPADAEGAGSTDGPADVPADGTVVADRWGAGVTS</sequence>
<evidence type="ECO:0000313" key="2">
    <source>
        <dbReference type="EMBL" id="AYN43300.1"/>
    </source>
</evidence>
<evidence type="ECO:0000256" key="1">
    <source>
        <dbReference type="SAM" id="MobiDB-lite"/>
    </source>
</evidence>
<reference evidence="2 3" key="1">
    <citation type="submission" date="2018-10" db="EMBL/GenBank/DDBJ databases">
        <title>The genome of Streptomyces dangxiongensis Z022.</title>
        <authorList>
            <person name="Zhang B."/>
        </authorList>
    </citation>
    <scope>NUCLEOTIDE SEQUENCE [LARGE SCALE GENOMIC DNA]</scope>
    <source>
        <strain evidence="2 3">Z022</strain>
    </source>
</reference>
<name>A0A3G2JLI6_9ACTN</name>
<dbReference type="Proteomes" id="UP000268329">
    <property type="component" value="Chromosome"/>
</dbReference>
<dbReference type="AlphaFoldDB" id="A0A3G2JLI6"/>
<protein>
    <submittedName>
        <fullName evidence="2">Uncharacterized protein</fullName>
    </submittedName>
</protein>
<accession>A0A3G2JLI6</accession>
<evidence type="ECO:0000313" key="3">
    <source>
        <dbReference type="Proteomes" id="UP000268329"/>
    </source>
</evidence>
<dbReference type="EMBL" id="CP033073">
    <property type="protein sequence ID" value="AYN43300.1"/>
    <property type="molecule type" value="Genomic_DNA"/>
</dbReference>
<keyword evidence="3" id="KW-1185">Reference proteome</keyword>
<organism evidence="2 3">
    <name type="scientific">Streptomyces dangxiongensis</name>
    <dbReference type="NCBI Taxonomy" id="1442032"/>
    <lineage>
        <taxon>Bacteria</taxon>
        <taxon>Bacillati</taxon>
        <taxon>Actinomycetota</taxon>
        <taxon>Actinomycetes</taxon>
        <taxon>Kitasatosporales</taxon>
        <taxon>Streptomycetaceae</taxon>
        <taxon>Streptomyces</taxon>
    </lineage>
</organism>
<dbReference type="KEGG" id="sdd:D9753_35510"/>
<feature type="region of interest" description="Disordered" evidence="1">
    <location>
        <begin position="1"/>
        <end position="78"/>
    </location>
</feature>
<gene>
    <name evidence="2" type="ORF">D9753_35510</name>
</gene>